<proteinExistence type="inferred from homology"/>
<dbReference type="InterPro" id="IPR036272">
    <property type="entry name" value="Methuselah_N_sf"/>
</dbReference>
<keyword evidence="15" id="KW-1185">Reference proteome</keyword>
<evidence type="ECO:0000256" key="4">
    <source>
        <dbReference type="ARBA" id="ARBA00022692"/>
    </source>
</evidence>
<dbReference type="RefSeq" id="XP_019557581.3">
    <property type="nucleotide sequence ID" value="XM_019702036.3"/>
</dbReference>
<feature type="transmembrane region" description="Helical" evidence="12">
    <location>
        <begin position="416"/>
        <end position="436"/>
    </location>
</feature>
<evidence type="ECO:0000256" key="13">
    <source>
        <dbReference type="SAM" id="SignalP"/>
    </source>
</evidence>
<keyword evidence="4 12" id="KW-0812">Transmembrane</keyword>
<comment type="subcellular location">
    <subcellularLocation>
        <location evidence="1">Cell membrane</location>
        <topology evidence="1">Multi-pass membrane protein</topology>
    </subcellularLocation>
</comment>
<dbReference type="PANTHER" id="PTHR46953:SF3">
    <property type="entry name" value="G-PROTEIN COUPLED RECEPTOR MTH-LIKE 14-RELATED"/>
    <property type="match status" value="1"/>
</dbReference>
<dbReference type="InterPro" id="IPR052808">
    <property type="entry name" value="GPCR_Mth-like"/>
</dbReference>
<evidence type="ECO:0000313" key="15">
    <source>
        <dbReference type="Proteomes" id="UP000069940"/>
    </source>
</evidence>
<sequence>MIHSRGRIKLLALIVLIITLRVNGTELVGVDLANNTVTAKDGGPTKLPNVTNSPAVVLTTTPVVATTVITTTPLTTTTTTTEEFTTEQVMTTTVVETTGRSSTSKEVPASSSTTSTEKPKLVPEVTTATSHEQLPNCLEFEISPHQPSYDKDSHIKKCCPHGEIFESVGSGRLRCTPGERKLDIETIYAVFYGDAECIEDKDHLIHFDYEPSNACYSNNLTFQYSKEQGDEMFVIQNGSLLVIAEGQFMAVFDHYCVEVDTRGKLLAKACDEVEPIVLRSTAVLIYVGLAIASLGLLLTCVAYAFVPKLNDVFGYLLVGHAGSFLVGMILMSLAACGDRCVPDGRVDGLAIFGHVFLITSVFAFVLMNVYNYVYAAYYLPNGLEFDTKNKTDVFFFLAVLYTITVIPMFFPWKKALIFHIALYIYYAAIAVVLYLCHRAIRTLANSKFIRFTVSHQNYHELTYTEAVNAQPRINQERLDEVRTTNRLCTIEAIYTVICWVVLSLMEQQLDSQYDIFRLGAAFAVIFQGMLVGVLFVGGSKKWTIIRECWSYSGSIDLHAVETEREMRTMERKPVIES</sequence>
<evidence type="ECO:0000256" key="5">
    <source>
        <dbReference type="ARBA" id="ARBA00022729"/>
    </source>
</evidence>
<evidence type="ECO:0000256" key="9">
    <source>
        <dbReference type="ARBA" id="ARBA00023170"/>
    </source>
</evidence>
<feature type="transmembrane region" description="Helical" evidence="12">
    <location>
        <begin position="355"/>
        <end position="379"/>
    </location>
</feature>
<feature type="compositionally biased region" description="Polar residues" evidence="11">
    <location>
        <begin position="99"/>
        <end position="116"/>
    </location>
</feature>
<evidence type="ECO:0000256" key="1">
    <source>
        <dbReference type="ARBA" id="ARBA00004651"/>
    </source>
</evidence>
<evidence type="ECO:0000256" key="6">
    <source>
        <dbReference type="ARBA" id="ARBA00022989"/>
    </source>
</evidence>
<accession>A0ABM1ZEX4</accession>
<reference evidence="14" key="2">
    <citation type="submission" date="2025-05" db="UniProtKB">
        <authorList>
            <consortium name="EnsemblMetazoa"/>
        </authorList>
    </citation>
    <scope>IDENTIFICATION</scope>
    <source>
        <strain evidence="14">Foshan</strain>
    </source>
</reference>
<dbReference type="EnsemblMetazoa" id="AALFPA23_017794.R26065">
    <property type="protein sequence ID" value="AALFPA23_017794.P26065"/>
    <property type="gene ID" value="AALFPA23_017794"/>
</dbReference>
<evidence type="ECO:0000256" key="3">
    <source>
        <dbReference type="ARBA" id="ARBA00022475"/>
    </source>
</evidence>
<evidence type="ECO:0000256" key="10">
    <source>
        <dbReference type="ARBA" id="ARBA00023224"/>
    </source>
</evidence>
<evidence type="ECO:0000313" key="14">
    <source>
        <dbReference type="EnsemblMetazoa" id="AALFPA23_017794.P26065"/>
    </source>
</evidence>
<dbReference type="PANTHER" id="PTHR46953">
    <property type="entry name" value="G-PROTEIN COUPLED RECEPTOR MTH-LIKE 1-RELATED"/>
    <property type="match status" value="1"/>
</dbReference>
<reference evidence="15" key="1">
    <citation type="journal article" date="2015" name="Proc. Natl. Acad. Sci. U.S.A.">
        <title>Genome sequence of the Asian Tiger mosquito, Aedes albopictus, reveals insights into its biology, genetics, and evolution.</title>
        <authorList>
            <person name="Chen X.G."/>
            <person name="Jiang X."/>
            <person name="Gu J."/>
            <person name="Xu M."/>
            <person name="Wu Y."/>
            <person name="Deng Y."/>
            <person name="Zhang C."/>
            <person name="Bonizzoni M."/>
            <person name="Dermauw W."/>
            <person name="Vontas J."/>
            <person name="Armbruster P."/>
            <person name="Huang X."/>
            <person name="Yang Y."/>
            <person name="Zhang H."/>
            <person name="He W."/>
            <person name="Peng H."/>
            <person name="Liu Y."/>
            <person name="Wu K."/>
            <person name="Chen J."/>
            <person name="Lirakis M."/>
            <person name="Topalis P."/>
            <person name="Van Leeuwen T."/>
            <person name="Hall A.B."/>
            <person name="Jiang X."/>
            <person name="Thorpe C."/>
            <person name="Mueller R.L."/>
            <person name="Sun C."/>
            <person name="Waterhouse R.M."/>
            <person name="Yan G."/>
            <person name="Tu Z.J."/>
            <person name="Fang X."/>
            <person name="James A.A."/>
        </authorList>
    </citation>
    <scope>NUCLEOTIDE SEQUENCE [LARGE SCALE GENOMIC DNA]</scope>
    <source>
        <strain evidence="15">Foshan</strain>
    </source>
</reference>
<dbReference type="Proteomes" id="UP000069940">
    <property type="component" value="Unassembled WGS sequence"/>
</dbReference>
<keyword evidence="6 12" id="KW-1133">Transmembrane helix</keyword>
<keyword evidence="5 13" id="KW-0732">Signal</keyword>
<keyword evidence="7" id="KW-0297">G-protein coupled receptor</keyword>
<keyword evidence="3" id="KW-1003">Cell membrane</keyword>
<evidence type="ECO:0008006" key="16">
    <source>
        <dbReference type="Google" id="ProtNLM"/>
    </source>
</evidence>
<dbReference type="GeneID" id="109408993"/>
<feature type="signal peptide" evidence="13">
    <location>
        <begin position="1"/>
        <end position="24"/>
    </location>
</feature>
<feature type="transmembrane region" description="Helical" evidence="12">
    <location>
        <begin position="487"/>
        <end position="504"/>
    </location>
</feature>
<protein>
    <recommendedName>
        <fullName evidence="16">Methuselah N-terminal domain-containing protein</fullName>
    </recommendedName>
</protein>
<feature type="transmembrane region" description="Helical" evidence="12">
    <location>
        <begin position="391"/>
        <end position="410"/>
    </location>
</feature>
<organism evidence="14 15">
    <name type="scientific">Aedes albopictus</name>
    <name type="common">Asian tiger mosquito</name>
    <name type="synonym">Stegomyia albopicta</name>
    <dbReference type="NCBI Taxonomy" id="7160"/>
    <lineage>
        <taxon>Eukaryota</taxon>
        <taxon>Metazoa</taxon>
        <taxon>Ecdysozoa</taxon>
        <taxon>Arthropoda</taxon>
        <taxon>Hexapoda</taxon>
        <taxon>Insecta</taxon>
        <taxon>Pterygota</taxon>
        <taxon>Neoptera</taxon>
        <taxon>Endopterygota</taxon>
        <taxon>Diptera</taxon>
        <taxon>Nematocera</taxon>
        <taxon>Culicoidea</taxon>
        <taxon>Culicidae</taxon>
        <taxon>Culicinae</taxon>
        <taxon>Aedini</taxon>
        <taxon>Aedes</taxon>
        <taxon>Stegomyia</taxon>
    </lineage>
</organism>
<dbReference type="SUPFAM" id="SSF63877">
    <property type="entry name" value="Methuselah ectodomain"/>
    <property type="match status" value="1"/>
</dbReference>
<evidence type="ECO:0000256" key="12">
    <source>
        <dbReference type="SAM" id="Phobius"/>
    </source>
</evidence>
<feature type="transmembrane region" description="Helical" evidence="12">
    <location>
        <begin position="313"/>
        <end position="335"/>
    </location>
</feature>
<dbReference type="Gene3D" id="2.170.180.11">
    <property type="entry name" value="Methuselah ectodomain, domain 2"/>
    <property type="match status" value="1"/>
</dbReference>
<feature type="region of interest" description="Disordered" evidence="11">
    <location>
        <begin position="93"/>
        <end position="122"/>
    </location>
</feature>
<name>A0ABM1ZEX4_AEDAL</name>
<keyword evidence="8 12" id="KW-0472">Membrane</keyword>
<evidence type="ECO:0000256" key="2">
    <source>
        <dbReference type="ARBA" id="ARBA00008979"/>
    </source>
</evidence>
<evidence type="ECO:0000256" key="11">
    <source>
        <dbReference type="SAM" id="MobiDB-lite"/>
    </source>
</evidence>
<evidence type="ECO:0000256" key="7">
    <source>
        <dbReference type="ARBA" id="ARBA00023040"/>
    </source>
</evidence>
<keyword evidence="10" id="KW-0807">Transducer</keyword>
<comment type="similarity">
    <text evidence="2">Belongs to the G-protein coupled receptor 2 family. Mth subfamily.</text>
</comment>
<feature type="transmembrane region" description="Helical" evidence="12">
    <location>
        <begin position="516"/>
        <end position="536"/>
    </location>
</feature>
<dbReference type="InterPro" id="IPR023311">
    <property type="entry name" value="Methusela_ecto_dom_2"/>
</dbReference>
<evidence type="ECO:0000256" key="8">
    <source>
        <dbReference type="ARBA" id="ARBA00023136"/>
    </source>
</evidence>
<feature type="chain" id="PRO_5045271219" description="Methuselah N-terminal domain-containing protein" evidence="13">
    <location>
        <begin position="25"/>
        <end position="577"/>
    </location>
</feature>
<feature type="transmembrane region" description="Helical" evidence="12">
    <location>
        <begin position="283"/>
        <end position="306"/>
    </location>
</feature>
<keyword evidence="9" id="KW-0675">Receptor</keyword>